<gene>
    <name evidence="2" type="ORF">RQP52_31965</name>
</gene>
<comment type="caution">
    <text evidence="2">The sequence shown here is derived from an EMBL/GenBank/DDBJ whole genome shotgun (WGS) entry which is preliminary data.</text>
</comment>
<organism evidence="2 3">
    <name type="scientific">Paenibacillus violae</name>
    <dbReference type="NCBI Taxonomy" id="3077234"/>
    <lineage>
        <taxon>Bacteria</taxon>
        <taxon>Bacillati</taxon>
        <taxon>Bacillota</taxon>
        <taxon>Bacilli</taxon>
        <taxon>Bacillales</taxon>
        <taxon>Paenibacillaceae</taxon>
        <taxon>Paenibacillus</taxon>
    </lineage>
</organism>
<sequence>MGSTEALFQQLIDRTGDMLQITQYSPQNQPLEAMDPLFAERELLLKQLDENLQQEANIGKYRSLYDKLKVKEDELQKAIQASLQETEAKIKDIRKAKTISTQYESYLRQTPYGAFFDKKK</sequence>
<dbReference type="Proteomes" id="UP001260980">
    <property type="component" value="Unassembled WGS sequence"/>
</dbReference>
<accession>A0ABU3RN91</accession>
<keyword evidence="1" id="KW-0175">Coiled coil</keyword>
<protein>
    <recommendedName>
        <fullName evidence="4">Flagellar protein FliT</fullName>
    </recommendedName>
</protein>
<keyword evidence="3" id="KW-1185">Reference proteome</keyword>
<reference evidence="2 3" key="1">
    <citation type="submission" date="2023-10" db="EMBL/GenBank/DDBJ databases">
        <title>Paenibacillus strain PFR10 Genome sequencing and assembly.</title>
        <authorList>
            <person name="Kim I."/>
        </authorList>
    </citation>
    <scope>NUCLEOTIDE SEQUENCE [LARGE SCALE GENOMIC DNA]</scope>
    <source>
        <strain evidence="2 3">PFR10</strain>
    </source>
</reference>
<evidence type="ECO:0000313" key="2">
    <source>
        <dbReference type="EMBL" id="MDU0205703.1"/>
    </source>
</evidence>
<evidence type="ECO:0000313" key="3">
    <source>
        <dbReference type="Proteomes" id="UP001260980"/>
    </source>
</evidence>
<proteinExistence type="predicted"/>
<dbReference type="RefSeq" id="WP_315955588.1">
    <property type="nucleotide sequence ID" value="NZ_JAWCUD010000015.1"/>
</dbReference>
<dbReference type="EMBL" id="JAWCUD010000015">
    <property type="protein sequence ID" value="MDU0205703.1"/>
    <property type="molecule type" value="Genomic_DNA"/>
</dbReference>
<feature type="coiled-coil region" evidence="1">
    <location>
        <begin position="61"/>
        <end position="96"/>
    </location>
</feature>
<name>A0ABU3RN91_9BACL</name>
<evidence type="ECO:0000256" key="1">
    <source>
        <dbReference type="SAM" id="Coils"/>
    </source>
</evidence>
<evidence type="ECO:0008006" key="4">
    <source>
        <dbReference type="Google" id="ProtNLM"/>
    </source>
</evidence>